<feature type="transmembrane region" description="Helical" evidence="6">
    <location>
        <begin position="663"/>
        <end position="683"/>
    </location>
</feature>
<feature type="transmembrane region" description="Helical" evidence="6">
    <location>
        <begin position="400"/>
        <end position="418"/>
    </location>
</feature>
<feature type="transmembrane region" description="Helical" evidence="6">
    <location>
        <begin position="134"/>
        <end position="151"/>
    </location>
</feature>
<feature type="transmembrane region" description="Helical" evidence="6">
    <location>
        <begin position="163"/>
        <end position="187"/>
    </location>
</feature>
<dbReference type="GO" id="GO:0004984">
    <property type="term" value="F:olfactory receptor activity"/>
    <property type="evidence" value="ECO:0007669"/>
    <property type="project" value="TreeGrafter"/>
</dbReference>
<feature type="transmembrane region" description="Helical" evidence="6">
    <location>
        <begin position="1010"/>
        <end position="1030"/>
    </location>
</feature>
<dbReference type="GO" id="GO:0005549">
    <property type="term" value="F:odorant binding"/>
    <property type="evidence" value="ECO:0007669"/>
    <property type="project" value="TreeGrafter"/>
</dbReference>
<feature type="domain" description="G-protein coupled receptors family 1 profile" evidence="7">
    <location>
        <begin position="352"/>
        <end position="600"/>
    </location>
</feature>
<feature type="transmembrane region" description="Helical" evidence="6">
    <location>
        <begin position="215"/>
        <end position="238"/>
    </location>
</feature>
<evidence type="ECO:0000256" key="2">
    <source>
        <dbReference type="ARBA" id="ARBA00022692"/>
    </source>
</evidence>
<evidence type="ECO:0000256" key="6">
    <source>
        <dbReference type="SAM" id="Phobius"/>
    </source>
</evidence>
<feature type="transmembrane region" description="Helical" evidence="6">
    <location>
        <begin position="1147"/>
        <end position="1166"/>
    </location>
</feature>
<feature type="transmembrane region" description="Helical" evidence="6">
    <location>
        <begin position="1287"/>
        <end position="1311"/>
    </location>
</feature>
<evidence type="ECO:0000256" key="1">
    <source>
        <dbReference type="ARBA" id="ARBA00004370"/>
    </source>
</evidence>
<dbReference type="PANTHER" id="PTHR26451:SF974">
    <property type="entry name" value="ODORANT RECEPTOR"/>
    <property type="match status" value="1"/>
</dbReference>
<accession>A0AA47MB30</accession>
<gene>
    <name evidence="8" type="primary">or131-2_7</name>
    <name evidence="8" type="ORF">N1851_027013</name>
</gene>
<dbReference type="Gene3D" id="1.20.1070.10">
    <property type="entry name" value="Rhodopsin 7-helix transmembrane proteins"/>
    <property type="match status" value="6"/>
</dbReference>
<feature type="transmembrane region" description="Helical" evidence="6">
    <location>
        <begin position="1465"/>
        <end position="1492"/>
    </location>
</feature>
<feature type="transmembrane region" description="Helical" evidence="6">
    <location>
        <begin position="285"/>
        <end position="308"/>
    </location>
</feature>
<keyword evidence="8" id="KW-0675">Receptor</keyword>
<dbReference type="PANTHER" id="PTHR26451">
    <property type="entry name" value="G_PROTEIN_RECEP_F1_2 DOMAIN-CONTAINING PROTEIN"/>
    <property type="match status" value="1"/>
</dbReference>
<evidence type="ECO:0000259" key="7">
    <source>
        <dbReference type="PROSITE" id="PS50262"/>
    </source>
</evidence>
<feature type="transmembrane region" description="Helical" evidence="6">
    <location>
        <begin position="1763"/>
        <end position="1788"/>
    </location>
</feature>
<feature type="domain" description="G-protein coupled receptors family 1 profile" evidence="7">
    <location>
        <begin position="1303"/>
        <end position="1566"/>
    </location>
</feature>
<dbReference type="SUPFAM" id="SSF81321">
    <property type="entry name" value="Family A G protein-coupled receptor-like"/>
    <property type="match status" value="6"/>
</dbReference>
<feature type="domain" description="G-protein coupled receptors family 1 profile" evidence="7">
    <location>
        <begin position="675"/>
        <end position="923"/>
    </location>
</feature>
<dbReference type="EMBL" id="JAOPHQ010005126">
    <property type="protein sequence ID" value="KAK0136802.1"/>
    <property type="molecule type" value="Genomic_DNA"/>
</dbReference>
<feature type="transmembrane region" description="Helical" evidence="6">
    <location>
        <begin position="1861"/>
        <end position="1882"/>
    </location>
</feature>
<name>A0AA47MB30_MERPO</name>
<keyword evidence="3 6" id="KW-1133">Transmembrane helix</keyword>
<feature type="transmembrane region" description="Helical" evidence="6">
    <location>
        <begin position="1323"/>
        <end position="1343"/>
    </location>
</feature>
<dbReference type="GO" id="GO:0004930">
    <property type="term" value="F:G protein-coupled receptor activity"/>
    <property type="evidence" value="ECO:0007669"/>
    <property type="project" value="InterPro"/>
</dbReference>
<feature type="transmembrane region" description="Helical" evidence="6">
    <location>
        <begin position="1979"/>
        <end position="2000"/>
    </location>
</feature>
<comment type="caution">
    <text evidence="8">The sequence shown here is derived from an EMBL/GenBank/DDBJ whole genome shotgun (WGS) entry which is preliminary data.</text>
</comment>
<feature type="transmembrane region" description="Helical" evidence="6">
    <location>
        <begin position="1220"/>
        <end position="1242"/>
    </location>
</feature>
<keyword evidence="9" id="KW-1185">Reference proteome</keyword>
<evidence type="ECO:0000313" key="8">
    <source>
        <dbReference type="EMBL" id="KAK0136802.1"/>
    </source>
</evidence>
<feature type="transmembrane region" description="Helical" evidence="6">
    <location>
        <begin position="775"/>
        <end position="798"/>
    </location>
</feature>
<evidence type="ECO:0000256" key="4">
    <source>
        <dbReference type="ARBA" id="ARBA00023136"/>
    </source>
</evidence>
<feature type="transmembrane region" description="Helical" evidence="6">
    <location>
        <begin position="541"/>
        <end position="562"/>
    </location>
</feature>
<feature type="transmembrane region" description="Helical" evidence="6">
    <location>
        <begin position="1037"/>
        <end position="1055"/>
    </location>
</feature>
<feature type="transmembrane region" description="Helical" evidence="6">
    <location>
        <begin position="343"/>
        <end position="361"/>
    </location>
</feature>
<feature type="transmembrane region" description="Helical" evidence="6">
    <location>
        <begin position="1512"/>
        <end position="1533"/>
    </location>
</feature>
<comment type="subcellular location">
    <subcellularLocation>
        <location evidence="1">Membrane</location>
    </subcellularLocation>
</comment>
<feature type="transmembrane region" description="Helical" evidence="6">
    <location>
        <begin position="1686"/>
        <end position="1708"/>
    </location>
</feature>
<keyword evidence="2 6" id="KW-0812">Transmembrane</keyword>
<feature type="transmembrane region" description="Helical" evidence="6">
    <location>
        <begin position="508"/>
        <end position="529"/>
    </location>
</feature>
<evidence type="ECO:0000256" key="5">
    <source>
        <dbReference type="SAM" id="MobiDB-lite"/>
    </source>
</evidence>
<feature type="domain" description="G-protein coupled receptors family 1 profile" evidence="7">
    <location>
        <begin position="990"/>
        <end position="1240"/>
    </location>
</feature>
<keyword evidence="4 6" id="KW-0472">Membrane</keyword>
<dbReference type="PROSITE" id="PS50262">
    <property type="entry name" value="G_PROTEIN_RECEP_F1_2"/>
    <property type="match status" value="6"/>
</dbReference>
<dbReference type="Proteomes" id="UP001174136">
    <property type="component" value="Unassembled WGS sequence"/>
</dbReference>
<feature type="transmembrane region" description="Helical" evidence="6">
    <location>
        <begin position="833"/>
        <end position="855"/>
    </location>
</feature>
<proteinExistence type="predicted"/>
<feature type="transmembrane region" description="Helical" evidence="6">
    <location>
        <begin position="83"/>
        <end position="103"/>
    </location>
</feature>
<dbReference type="InterPro" id="IPR000276">
    <property type="entry name" value="GPCR_Rhodpsn"/>
</dbReference>
<dbReference type="InterPro" id="IPR052921">
    <property type="entry name" value="GPCR1_Superfamily_Member"/>
</dbReference>
<feature type="transmembrane region" description="Helical" evidence="6">
    <location>
        <begin position="373"/>
        <end position="394"/>
    </location>
</feature>
<feature type="transmembrane region" description="Helical" evidence="6">
    <location>
        <begin position="1402"/>
        <end position="1426"/>
    </location>
</feature>
<feature type="transmembrane region" description="Helical" evidence="6">
    <location>
        <begin position="974"/>
        <end position="998"/>
    </location>
</feature>
<feature type="transmembrane region" description="Helical" evidence="6">
    <location>
        <begin position="876"/>
        <end position="899"/>
    </location>
</feature>
<feature type="transmembrane region" description="Helical" evidence="6">
    <location>
        <begin position="905"/>
        <end position="925"/>
    </location>
</feature>
<dbReference type="Pfam" id="PF00001">
    <property type="entry name" value="7tm_1"/>
    <property type="match status" value="6"/>
</dbReference>
<reference evidence="8" key="1">
    <citation type="journal article" date="2023" name="Front. Mar. Sci.">
        <title>A new Merluccius polli reference genome to investigate the effects of global change in West African waters.</title>
        <authorList>
            <person name="Mateo J.L."/>
            <person name="Blanco-Fernandez C."/>
            <person name="Garcia-Vazquez E."/>
            <person name="Machado-Schiaffino G."/>
        </authorList>
    </citation>
    <scope>NUCLEOTIDE SEQUENCE</scope>
    <source>
        <strain evidence="8">C29</strain>
        <tissue evidence="8">Fin</tissue>
    </source>
</reference>
<sequence length="2017" mass="229901">MASPSLTMLLSSTTVYRESDLRALNESLGVGNSSSAVLIRDTVTTAVVKNVIVVALCISINYINGTLVHTFSKHQIFKMNPRYILFIHLVVNDMLQLSLGGLLHVISYTFYTINVSFCCLLLVVSIFTTLNTPLNLAGMAVECYIAVCFPLRYVQICTVNRTYILIGLIWGASAISILPDIILLLTVEPPSFFHSRVFCIRDRVFRSSIKKRNTSHIICLVVVWFTLFYTYFNVLFAAKAANADVKKARNTLLLHGFQLLLCMMNYIRPIFEAALLYLFPRQNTAIVFSCYVFIQIMPRFLSPIVYGVRDQMFLRYLKRYLMCNWMVVRDTLTSALVKNFMVVLVWLLLSYINGSVVATFFRHQVFYEDPRYILFIHMVINDAVQLTVTIMLFILSYVYYKINVSFCCFFILLAVFTTRNTPVNLASMAIERYIAICDPLRHAQICTVRKTYALIGFIWFFSVAPDITDLFTTLATESLSFFHESVFCLRQNVFKDPVLAYKRQAFDALYFSCVFLTLVYTYLQILFAARAHSTEKMSAKRARNTILLHGVQLVMCMLSYISPSVEVVLHLIFPGRILEIRFANYLIVYILPRFLSPIIYGVRDRKFRKYLRKFFVGACSVKSHKVNGTFPLELLAGNSSSLRPEGAAVFPKDSFSNALAKNIVAMLVWLTLNIINGSMVHTFIKHSVFYEDPRYIMFICMVVNDAMQLSLVTTLYVVSYIFAQIHAIACCILVITAVLTTRSTPLILAGMAVERYISICYPLHYGHMCTVPRTFLLIGVILLLSAAPPLTDLFITLAKEPPEFFHSSIFCDHSLLFRGRSIYYKNCVFDGSYLSFVALTLLYTYCKIMMAAQAASTTLASVTRARNTVLLHGVQLLLCLLAFVVPSLQAALISLFPHLSLEIRYVFFLLVYIIPRFLSPIIYGFRDEKFRRYWVHYLTCRTGGAGRVRPLPFKVIPKVKMNSTRRPDSFSDAFIKNFITVFLGVAINSINGSFVYIYFRSQAFQKDPRYVLYIHLVINDIIMLTCSILLQVITYIMAGRINVAFCCTILVVMVTTNKNSPMNLACMAVERYIAVCRPLHHPQLCTVGRAYSLIALIWGVSFLTAFTDIVIIFITRPLSFFSITMMCFADGIFSTRQHKDKTTTIQVGLVSMVFLTLVITYLKVLFAARKASGDDQASARKARNTILLHGVQLLICMLSYISPILTMHLMKTFPTNFMNILYVTFLITNILPRLLSPLIYGVRDQKFSTQLRLLFSCRSGRPGEGQTNGGRRRERVRPMEDNLNEAFIKNFITVFLSVIINFINGSFVYIYFRSQAFQRDPRYVLYIHLVLNDMVMLSLSVMLQILTYTLRLRVTSCCVLLLILLTSNKNSPVNLACMAVERYIAVCWPLHHPQLCTVGRAYFLIAFIWGVSFLPGLTNLLILLLASPGSRPMLSGMVVCFSSNIFTMPQHKTNNLASEVRHSTVIVMFPGIVLLLSMVSITLAVTYLKVLLAASAVSAASRASARKARNTILLHGVQLLICMLSYISPFVVWPLLRAMPHQRTSIIFTSFILTNILPRLLSPLIYGVRDQKFSTQLRLLFSCRSCRPGEAERLKPTAGERRVIEGDRQWEREGDRQRGREEDQQQESKRDLKRRRDRKDSPNNLNEAFIKNFITVFLSVIINFVNGSFVFIYFRSQAFQRDPRYVLYIHLVLNDMVMLSLSVTLQILTYTLRLRLTSCCVLLLILLTSNKNNPVNLACMAVERYIAVCRPLHHPQLCTVGRAYFLIALIWGVSFLPGLTDLLILLLASPGSQPVLSSMVMCYTSNVFNMPQHKTSQLTSEVLFLSMVSITLAVTYLKVLFTASAVSAASRASARKARNTILLHGVQLLICMLTYISPFVSWPLIKAMPHQRTSILFTTFIITNILPRLLSPLIYGVRDQKFHTQLRLLFICRSCRPGEAERLKPTAGERVRPIEERQSWLNMNATRLDNLNEAFIKNFITVFLSVIINFINGSFVYIYFRSQAFQRDPRYRKYCHD</sequence>
<feature type="transmembrane region" description="Helical" evidence="6">
    <location>
        <begin position="1822"/>
        <end position="1841"/>
    </location>
</feature>
<protein>
    <submittedName>
        <fullName evidence="8">Odorant receptor 131-2</fullName>
    </submittedName>
</protein>
<evidence type="ECO:0000313" key="9">
    <source>
        <dbReference type="Proteomes" id="UP001174136"/>
    </source>
</evidence>
<dbReference type="FunFam" id="1.20.1070.10:FF:000096">
    <property type="entry name" value="Odorant receptor 131-2"/>
    <property type="match status" value="6"/>
</dbReference>
<feature type="domain" description="G-protein coupled receptors family 1 profile" evidence="7">
    <location>
        <begin position="1665"/>
        <end position="1915"/>
    </location>
</feature>
<organism evidence="8 9">
    <name type="scientific">Merluccius polli</name>
    <name type="common">Benguela hake</name>
    <name type="synonym">Merluccius cadenati</name>
    <dbReference type="NCBI Taxonomy" id="89951"/>
    <lineage>
        <taxon>Eukaryota</taxon>
        <taxon>Metazoa</taxon>
        <taxon>Chordata</taxon>
        <taxon>Craniata</taxon>
        <taxon>Vertebrata</taxon>
        <taxon>Euteleostomi</taxon>
        <taxon>Actinopterygii</taxon>
        <taxon>Neopterygii</taxon>
        <taxon>Teleostei</taxon>
        <taxon>Neoteleostei</taxon>
        <taxon>Acanthomorphata</taxon>
        <taxon>Zeiogadaria</taxon>
        <taxon>Gadariae</taxon>
        <taxon>Gadiformes</taxon>
        <taxon>Gadoidei</taxon>
        <taxon>Merlucciidae</taxon>
        <taxon>Merluccius</taxon>
    </lineage>
</organism>
<feature type="transmembrane region" description="Helical" evidence="6">
    <location>
        <begin position="259"/>
        <end position="279"/>
    </location>
</feature>
<evidence type="ECO:0000256" key="3">
    <source>
        <dbReference type="ARBA" id="ARBA00022989"/>
    </source>
</evidence>
<feature type="transmembrane region" description="Helical" evidence="6">
    <location>
        <begin position="43"/>
        <end position="63"/>
    </location>
</feature>
<feature type="transmembrane region" description="Helical" evidence="6">
    <location>
        <begin position="746"/>
        <end position="763"/>
    </location>
</feature>
<dbReference type="CDD" id="cd00637">
    <property type="entry name" value="7tm_classA_rhodopsin-like"/>
    <property type="match status" value="6"/>
</dbReference>
<dbReference type="InterPro" id="IPR017452">
    <property type="entry name" value="GPCR_Rhodpsn_7TM"/>
</dbReference>
<feature type="transmembrane region" description="Helical" evidence="6">
    <location>
        <begin position="110"/>
        <end position="128"/>
    </location>
</feature>
<dbReference type="GO" id="GO:0016020">
    <property type="term" value="C:membrane"/>
    <property type="evidence" value="ECO:0007669"/>
    <property type="project" value="UniProtKB-SubCell"/>
</dbReference>
<feature type="compositionally biased region" description="Basic and acidic residues" evidence="5">
    <location>
        <begin position="1605"/>
        <end position="1630"/>
    </location>
</feature>
<feature type="transmembrane region" description="Helical" evidence="6">
    <location>
        <begin position="582"/>
        <end position="602"/>
    </location>
</feature>
<feature type="transmembrane region" description="Helical" evidence="6">
    <location>
        <begin position="1186"/>
        <end position="1208"/>
    </location>
</feature>
<feature type="transmembrane region" description="Helical" evidence="6">
    <location>
        <begin position="1545"/>
        <end position="1568"/>
    </location>
</feature>
<feature type="transmembrane region" description="Helical" evidence="6">
    <location>
        <begin position="1653"/>
        <end position="1674"/>
    </location>
</feature>
<feature type="transmembrane region" description="Helical" evidence="6">
    <location>
        <begin position="1090"/>
        <end position="1111"/>
    </location>
</feature>
<feature type="transmembrane region" description="Helical" evidence="6">
    <location>
        <begin position="1894"/>
        <end position="1915"/>
    </location>
</feature>
<feature type="region of interest" description="Disordered" evidence="5">
    <location>
        <begin position="1605"/>
        <end position="1640"/>
    </location>
</feature>
<feature type="domain" description="G-protein coupled receptors family 1 profile" evidence="7">
    <location>
        <begin position="63"/>
        <end position="306"/>
    </location>
</feature>
<feature type="transmembrane region" description="Helical" evidence="6">
    <location>
        <begin position="720"/>
        <end position="740"/>
    </location>
</feature>